<name>A7F636_SCLS1</name>
<sequence length="51" mass="5783">MTGVKGMSRISNNCSMDVWIGRYALLNRELPGKKEKNKHVIVVVSLFGYEL</sequence>
<evidence type="ECO:0000313" key="1">
    <source>
        <dbReference type="EMBL" id="EDN98207.1"/>
    </source>
</evidence>
<keyword evidence="2" id="KW-1185">Reference proteome</keyword>
<evidence type="ECO:0000313" key="2">
    <source>
        <dbReference type="Proteomes" id="UP000001312"/>
    </source>
</evidence>
<dbReference type="InParanoid" id="A7F636"/>
<dbReference type="EMBL" id="CH476643">
    <property type="protein sequence ID" value="EDN98207.1"/>
    <property type="molecule type" value="Genomic_DNA"/>
</dbReference>
<dbReference type="KEGG" id="ssl:SS1G_13064"/>
<dbReference type="GeneID" id="5481970"/>
<proteinExistence type="predicted"/>
<protein>
    <submittedName>
        <fullName evidence="1">Uncharacterized protein</fullName>
    </submittedName>
</protein>
<gene>
    <name evidence="1" type="ORF">SS1G_13064</name>
</gene>
<accession>A7F636</accession>
<dbReference type="Proteomes" id="UP000001312">
    <property type="component" value="Unassembled WGS sequence"/>
</dbReference>
<dbReference type="HOGENOM" id="CLU_3107834_0_0_1"/>
<organism evidence="1 2">
    <name type="scientific">Sclerotinia sclerotiorum (strain ATCC 18683 / 1980 / Ss-1)</name>
    <name type="common">White mold</name>
    <name type="synonym">Whetzelinia sclerotiorum</name>
    <dbReference type="NCBI Taxonomy" id="665079"/>
    <lineage>
        <taxon>Eukaryota</taxon>
        <taxon>Fungi</taxon>
        <taxon>Dikarya</taxon>
        <taxon>Ascomycota</taxon>
        <taxon>Pezizomycotina</taxon>
        <taxon>Leotiomycetes</taxon>
        <taxon>Helotiales</taxon>
        <taxon>Sclerotiniaceae</taxon>
        <taxon>Sclerotinia</taxon>
    </lineage>
</organism>
<reference evidence="2" key="1">
    <citation type="journal article" date="2011" name="PLoS Genet.">
        <title>Genomic analysis of the necrotrophic fungal pathogens Sclerotinia sclerotiorum and Botrytis cinerea.</title>
        <authorList>
            <person name="Amselem J."/>
            <person name="Cuomo C.A."/>
            <person name="van Kan J.A."/>
            <person name="Viaud M."/>
            <person name="Benito E.P."/>
            <person name="Couloux A."/>
            <person name="Coutinho P.M."/>
            <person name="de Vries R.P."/>
            <person name="Dyer P.S."/>
            <person name="Fillinger S."/>
            <person name="Fournier E."/>
            <person name="Gout L."/>
            <person name="Hahn M."/>
            <person name="Kohn L."/>
            <person name="Lapalu N."/>
            <person name="Plummer K.M."/>
            <person name="Pradier J.M."/>
            <person name="Quevillon E."/>
            <person name="Sharon A."/>
            <person name="Simon A."/>
            <person name="ten Have A."/>
            <person name="Tudzynski B."/>
            <person name="Tudzynski P."/>
            <person name="Wincker P."/>
            <person name="Andrew M."/>
            <person name="Anthouard V."/>
            <person name="Beever R.E."/>
            <person name="Beffa R."/>
            <person name="Benoit I."/>
            <person name="Bouzid O."/>
            <person name="Brault B."/>
            <person name="Chen Z."/>
            <person name="Choquer M."/>
            <person name="Collemare J."/>
            <person name="Cotton P."/>
            <person name="Danchin E.G."/>
            <person name="Da Silva C."/>
            <person name="Gautier A."/>
            <person name="Giraud C."/>
            <person name="Giraud T."/>
            <person name="Gonzalez C."/>
            <person name="Grossetete S."/>
            <person name="Guldener U."/>
            <person name="Henrissat B."/>
            <person name="Howlett B.J."/>
            <person name="Kodira C."/>
            <person name="Kretschmer M."/>
            <person name="Lappartient A."/>
            <person name="Leroch M."/>
            <person name="Levis C."/>
            <person name="Mauceli E."/>
            <person name="Neuveglise C."/>
            <person name="Oeser B."/>
            <person name="Pearson M."/>
            <person name="Poulain J."/>
            <person name="Poussereau N."/>
            <person name="Quesneville H."/>
            <person name="Rascle C."/>
            <person name="Schumacher J."/>
            <person name="Segurens B."/>
            <person name="Sexton A."/>
            <person name="Silva E."/>
            <person name="Sirven C."/>
            <person name="Soanes D.M."/>
            <person name="Talbot N.J."/>
            <person name="Templeton M."/>
            <person name="Yandava C."/>
            <person name="Yarden O."/>
            <person name="Zeng Q."/>
            <person name="Rollins J.A."/>
            <person name="Lebrun M.H."/>
            <person name="Dickman M."/>
        </authorList>
    </citation>
    <scope>NUCLEOTIDE SEQUENCE [LARGE SCALE GENOMIC DNA]</scope>
    <source>
        <strain evidence="2">ATCC 18683 / 1980 / Ss-1</strain>
    </source>
</reference>
<dbReference type="AlphaFoldDB" id="A7F636"/>
<dbReference type="RefSeq" id="XP_001585972.1">
    <property type="nucleotide sequence ID" value="XM_001585922.1"/>
</dbReference>